<dbReference type="InterPro" id="IPR028846">
    <property type="entry name" value="Recoverin"/>
</dbReference>
<dbReference type="InterPro" id="IPR002048">
    <property type="entry name" value="EF_hand_dom"/>
</dbReference>
<dbReference type="EMBL" id="JAPDFW010000105">
    <property type="protein sequence ID" value="KAJ5069357.1"/>
    <property type="molecule type" value="Genomic_DNA"/>
</dbReference>
<keyword evidence="4" id="KW-0677">Repeat</keyword>
<dbReference type="Proteomes" id="UP001149090">
    <property type="component" value="Unassembled WGS sequence"/>
</dbReference>
<keyword evidence="3" id="KW-0479">Metal-binding</keyword>
<evidence type="ECO:0000256" key="5">
    <source>
        <dbReference type="ARBA" id="ARBA00022837"/>
    </source>
</evidence>
<dbReference type="PROSITE" id="PS00018">
    <property type="entry name" value="EF_HAND_1"/>
    <property type="match status" value="1"/>
</dbReference>
<comment type="caution">
    <text evidence="8">The sequence shown here is derived from an EMBL/GenBank/DDBJ whole genome shotgun (WGS) entry which is preliminary data.</text>
</comment>
<dbReference type="Gene3D" id="1.10.238.10">
    <property type="entry name" value="EF-hand"/>
    <property type="match status" value="1"/>
</dbReference>
<feature type="domain" description="EF-hand" evidence="7">
    <location>
        <begin position="88"/>
        <end position="123"/>
    </location>
</feature>
<organism evidence="8 9">
    <name type="scientific">Anaeramoeba ignava</name>
    <name type="common">Anaerobic marine amoeba</name>
    <dbReference type="NCBI Taxonomy" id="1746090"/>
    <lineage>
        <taxon>Eukaryota</taxon>
        <taxon>Metamonada</taxon>
        <taxon>Anaeramoebidae</taxon>
        <taxon>Anaeramoeba</taxon>
    </lineage>
</organism>
<evidence type="ECO:0000256" key="6">
    <source>
        <dbReference type="ARBA" id="ARBA00023288"/>
    </source>
</evidence>
<comment type="similarity">
    <text evidence="1">Belongs to the recoverin family.</text>
</comment>
<keyword evidence="6" id="KW-0449">Lipoprotein</keyword>
<evidence type="ECO:0000256" key="1">
    <source>
        <dbReference type="ARBA" id="ARBA00006049"/>
    </source>
</evidence>
<accession>A0A9Q0R6R5</accession>
<dbReference type="InterPro" id="IPR011992">
    <property type="entry name" value="EF-hand-dom_pair"/>
</dbReference>
<keyword evidence="2" id="KW-0519">Myristate</keyword>
<evidence type="ECO:0000256" key="3">
    <source>
        <dbReference type="ARBA" id="ARBA00022723"/>
    </source>
</evidence>
<gene>
    <name evidence="8" type="ORF">M0811_11700</name>
</gene>
<evidence type="ECO:0000256" key="2">
    <source>
        <dbReference type="ARBA" id="ARBA00022707"/>
    </source>
</evidence>
<dbReference type="GO" id="GO:0005509">
    <property type="term" value="F:calcium ion binding"/>
    <property type="evidence" value="ECO:0007669"/>
    <property type="project" value="InterPro"/>
</dbReference>
<dbReference type="SUPFAM" id="SSF47473">
    <property type="entry name" value="EF-hand"/>
    <property type="match status" value="1"/>
</dbReference>
<dbReference type="PROSITE" id="PS50222">
    <property type="entry name" value="EF_HAND_2"/>
    <property type="match status" value="1"/>
</dbReference>
<dbReference type="PANTHER" id="PTHR23055:SF178">
    <property type="entry name" value="NEUROCALCIN HOMOLOG"/>
    <property type="match status" value="1"/>
</dbReference>
<reference evidence="8" key="1">
    <citation type="submission" date="2022-10" db="EMBL/GenBank/DDBJ databases">
        <title>Novel sulphate-reducing endosymbionts in the free-living metamonad Anaeramoeba.</title>
        <authorList>
            <person name="Jerlstrom-Hultqvist J."/>
            <person name="Cepicka I."/>
            <person name="Gallot-Lavallee L."/>
            <person name="Salas-Leiva D."/>
            <person name="Curtis B.A."/>
            <person name="Zahonova K."/>
            <person name="Pipaliya S."/>
            <person name="Dacks J."/>
            <person name="Roger A.J."/>
        </authorList>
    </citation>
    <scope>NUCLEOTIDE SEQUENCE</scope>
    <source>
        <strain evidence="8">BMAN</strain>
    </source>
</reference>
<dbReference type="AlphaFoldDB" id="A0A9Q0R6R5"/>
<evidence type="ECO:0000313" key="8">
    <source>
        <dbReference type="EMBL" id="KAJ5069357.1"/>
    </source>
</evidence>
<evidence type="ECO:0000256" key="4">
    <source>
        <dbReference type="ARBA" id="ARBA00022737"/>
    </source>
</evidence>
<keyword evidence="9" id="KW-1185">Reference proteome</keyword>
<sequence length="192" mass="22654">MGNCFTKKEKNLEDHFINDDSRILSEDFDRQTNSTQSMDKKKFIQSYVGVTGKIENQFTDKIFKCFTHNTRLTKYELLIGLSKCTSSNFDEKIKFIFALYDSDQDGFISRTEFSQTIADFFEINSAQFNKKIDFSEDIQNYVEKTFNEISPLMKNIISYHEFKTYCKQNRIFACLGGVFWDIRKIVKDKKID</sequence>
<proteinExistence type="inferred from homology"/>
<protein>
    <submittedName>
        <fullName evidence="8">Calcineurin b-like protein</fullName>
    </submittedName>
</protein>
<dbReference type="OrthoDB" id="191686at2759"/>
<dbReference type="InterPro" id="IPR018247">
    <property type="entry name" value="EF_Hand_1_Ca_BS"/>
</dbReference>
<dbReference type="Pfam" id="PF13499">
    <property type="entry name" value="EF-hand_7"/>
    <property type="match status" value="1"/>
</dbReference>
<dbReference type="PANTHER" id="PTHR23055">
    <property type="entry name" value="CALCIUM BINDING PROTEINS"/>
    <property type="match status" value="1"/>
</dbReference>
<keyword evidence="5" id="KW-0106">Calcium</keyword>
<evidence type="ECO:0000259" key="7">
    <source>
        <dbReference type="PROSITE" id="PS50222"/>
    </source>
</evidence>
<evidence type="ECO:0000313" key="9">
    <source>
        <dbReference type="Proteomes" id="UP001149090"/>
    </source>
</evidence>
<dbReference type="SMART" id="SM00054">
    <property type="entry name" value="EFh"/>
    <property type="match status" value="1"/>
</dbReference>
<name>A0A9Q0R6R5_ANAIG</name>